<keyword evidence="2" id="KW-1003">Cell membrane</keyword>
<dbReference type="EMBL" id="BSCH01000005">
    <property type="protein sequence ID" value="GLG89637.1"/>
    <property type="molecule type" value="Genomic_DNA"/>
</dbReference>
<evidence type="ECO:0000256" key="1">
    <source>
        <dbReference type="ARBA" id="ARBA00004162"/>
    </source>
</evidence>
<evidence type="ECO:0000256" key="2">
    <source>
        <dbReference type="ARBA" id="ARBA00022475"/>
    </source>
</evidence>
<evidence type="ECO:0000259" key="7">
    <source>
        <dbReference type="Pfam" id="PF04024"/>
    </source>
</evidence>
<protein>
    <submittedName>
        <fullName evidence="9">PspC domain-containing protein</fullName>
    </submittedName>
</protein>
<dbReference type="InterPro" id="IPR007168">
    <property type="entry name" value="Phageshock_PspC_N"/>
</dbReference>
<reference evidence="9 11" key="5">
    <citation type="journal article" date="2023" name="Int. J. Syst. Evol. Microbiol.">
        <title>Sellimonas catena sp. nov., isolated from human faeces.</title>
        <authorList>
            <person name="Hisatomi A."/>
            <person name="Ohkuma M."/>
            <person name="Sakamoto M."/>
        </authorList>
    </citation>
    <scope>NUCLEOTIDE SEQUENCE</scope>
    <source>
        <strain evidence="8 11">12EGH17</strain>
        <strain evidence="9">18CBH55</strain>
    </source>
</reference>
<dbReference type="Pfam" id="PF04024">
    <property type="entry name" value="PspC"/>
    <property type="match status" value="1"/>
</dbReference>
<dbReference type="PANTHER" id="PTHR33885:SF3">
    <property type="entry name" value="PHAGE SHOCK PROTEIN C"/>
    <property type="match status" value="1"/>
</dbReference>
<keyword evidence="11" id="KW-1185">Reference proteome</keyword>
<dbReference type="RefSeq" id="WP_087169401.1">
    <property type="nucleotide sequence ID" value="NZ_BSBO01000025.1"/>
</dbReference>
<dbReference type="PANTHER" id="PTHR33885">
    <property type="entry name" value="PHAGE SHOCK PROTEIN C"/>
    <property type="match status" value="1"/>
</dbReference>
<reference evidence="8" key="2">
    <citation type="submission" date="2022-11" db="EMBL/GenBank/DDBJ databases">
        <title>Draft genome sequence of Sellimonas catena strain 12EGH17.</title>
        <authorList>
            <person name="Atsushi H."/>
            <person name="Moriya O."/>
            <person name="Mitsuo S."/>
        </authorList>
    </citation>
    <scope>NUCLEOTIDE SEQUENCE</scope>
    <source>
        <strain evidence="8">12EGH17</strain>
    </source>
</reference>
<dbReference type="Proteomes" id="UP001145094">
    <property type="component" value="Unassembled WGS sequence"/>
</dbReference>
<evidence type="ECO:0000313" key="9">
    <source>
        <dbReference type="EMBL" id="GLG89637.1"/>
    </source>
</evidence>
<feature type="domain" description="Phage shock protein PspC N-terminal" evidence="7">
    <location>
        <begin position="5"/>
        <end position="62"/>
    </location>
</feature>
<dbReference type="GO" id="GO:0005886">
    <property type="term" value="C:plasma membrane"/>
    <property type="evidence" value="ECO:0007669"/>
    <property type="project" value="UniProtKB-SubCell"/>
</dbReference>
<dbReference type="AlphaFoldDB" id="A0A9W6CE49"/>
<evidence type="ECO:0000256" key="4">
    <source>
        <dbReference type="ARBA" id="ARBA00022989"/>
    </source>
</evidence>
<name>A0A9W6CE49_9FIRM</name>
<keyword evidence="3 6" id="KW-0812">Transmembrane</keyword>
<dbReference type="EMBL" id="BSBO01000025">
    <property type="protein sequence ID" value="GLG05196.1"/>
    <property type="molecule type" value="Genomic_DNA"/>
</dbReference>
<evidence type="ECO:0000313" key="10">
    <source>
        <dbReference type="Proteomes" id="UP001145094"/>
    </source>
</evidence>
<evidence type="ECO:0000313" key="11">
    <source>
        <dbReference type="Proteomes" id="UP001145145"/>
    </source>
</evidence>
<keyword evidence="4 6" id="KW-1133">Transmembrane helix</keyword>
<evidence type="ECO:0000256" key="6">
    <source>
        <dbReference type="SAM" id="Phobius"/>
    </source>
</evidence>
<comment type="caution">
    <text evidence="9">The sequence shown here is derived from an EMBL/GenBank/DDBJ whole genome shotgun (WGS) entry which is preliminary data.</text>
</comment>
<evidence type="ECO:0000256" key="3">
    <source>
        <dbReference type="ARBA" id="ARBA00022692"/>
    </source>
</evidence>
<dbReference type="Proteomes" id="UP001145145">
    <property type="component" value="Unassembled WGS sequence"/>
</dbReference>
<comment type="subcellular location">
    <subcellularLocation>
        <location evidence="1">Cell membrane</location>
        <topology evidence="1">Single-pass membrane protein</topology>
    </subcellularLocation>
</comment>
<evidence type="ECO:0000256" key="5">
    <source>
        <dbReference type="ARBA" id="ARBA00023136"/>
    </source>
</evidence>
<evidence type="ECO:0000313" key="8">
    <source>
        <dbReference type="EMBL" id="GLG05196.1"/>
    </source>
</evidence>
<reference evidence="8" key="1">
    <citation type="submission" date="2022-11" db="EMBL/GenBank/DDBJ databases">
        <title>Draft genome sequence of Sellimonas catena strain 12EGH17.</title>
        <authorList>
            <person name="Hisatomi A."/>
            <person name="Ohkuma M."/>
            <person name="Sakamoto M."/>
        </authorList>
    </citation>
    <scope>NUCLEOTIDE SEQUENCE</scope>
    <source>
        <strain evidence="8">12EGH17</strain>
    </source>
</reference>
<sequence length="67" mass="7451">MEPEKRLYRSNHDRLLCGVCAGVAEYFHIDPTIIRLGYVLFTCASFGTGVLGYFIAAVVMPERPEGV</sequence>
<feature type="transmembrane region" description="Helical" evidence="6">
    <location>
        <begin position="36"/>
        <end position="60"/>
    </location>
</feature>
<accession>A0A9W6CE49</accession>
<dbReference type="InterPro" id="IPR052027">
    <property type="entry name" value="PspC"/>
</dbReference>
<reference evidence="9" key="3">
    <citation type="submission" date="2022-11" db="EMBL/GenBank/DDBJ databases">
        <title>Draft genome sequence of Sellimonas catena strain 18CBH55.</title>
        <authorList>
            <person name="Hisatomi A."/>
            <person name="Ohkuma M."/>
            <person name="Sakamoto M."/>
        </authorList>
    </citation>
    <scope>NUCLEOTIDE SEQUENCE</scope>
    <source>
        <strain evidence="9">18CBH55</strain>
    </source>
</reference>
<reference evidence="9" key="4">
    <citation type="submission" date="2022-11" db="EMBL/GenBank/DDBJ databases">
        <title>Draft genome sequence of Sellimonas catena strain 18CBH55.</title>
        <authorList>
            <person name="Atsushi H."/>
            <person name="Moriya O."/>
            <person name="Mitsuo S."/>
        </authorList>
    </citation>
    <scope>NUCLEOTIDE SEQUENCE</scope>
    <source>
        <strain evidence="9">18CBH55</strain>
    </source>
</reference>
<organism evidence="9 10">
    <name type="scientific">Sellimonas catena</name>
    <dbReference type="NCBI Taxonomy" id="2994035"/>
    <lineage>
        <taxon>Bacteria</taxon>
        <taxon>Bacillati</taxon>
        <taxon>Bacillota</taxon>
        <taxon>Clostridia</taxon>
        <taxon>Lachnospirales</taxon>
        <taxon>Lachnospiraceae</taxon>
        <taxon>Sellimonas</taxon>
    </lineage>
</organism>
<proteinExistence type="predicted"/>
<keyword evidence="5 6" id="KW-0472">Membrane</keyword>
<gene>
    <name evidence="8" type="ORF">Selli1_23700</name>
    <name evidence="9" type="ORF">Selli2_10640</name>
</gene>